<organism evidence="1 2">
    <name type="scientific">Araneus ventricosus</name>
    <name type="common">Orbweaver spider</name>
    <name type="synonym">Epeira ventricosa</name>
    <dbReference type="NCBI Taxonomy" id="182803"/>
    <lineage>
        <taxon>Eukaryota</taxon>
        <taxon>Metazoa</taxon>
        <taxon>Ecdysozoa</taxon>
        <taxon>Arthropoda</taxon>
        <taxon>Chelicerata</taxon>
        <taxon>Arachnida</taxon>
        <taxon>Araneae</taxon>
        <taxon>Araneomorphae</taxon>
        <taxon>Entelegynae</taxon>
        <taxon>Araneoidea</taxon>
        <taxon>Araneidae</taxon>
        <taxon>Araneus</taxon>
    </lineage>
</organism>
<gene>
    <name evidence="1" type="ORF">AVEN_178550_1</name>
</gene>
<dbReference type="Proteomes" id="UP000499080">
    <property type="component" value="Unassembled WGS sequence"/>
</dbReference>
<evidence type="ECO:0000313" key="1">
    <source>
        <dbReference type="EMBL" id="GBM64818.1"/>
    </source>
</evidence>
<comment type="caution">
    <text evidence="1">The sequence shown here is derived from an EMBL/GenBank/DDBJ whole genome shotgun (WGS) entry which is preliminary data.</text>
</comment>
<dbReference type="AlphaFoldDB" id="A0A4Y2HHU3"/>
<sequence length="92" mass="10193">MKLIPILVIHRFEAIRGLFWDGPSNCGQMTRTQPELAPAPLRTSAPHLREDVCLPTYDLPCNGPAYAADLQWNRVSSLEPSSPEGEGHRGLK</sequence>
<protein>
    <submittedName>
        <fullName evidence="1">Uncharacterized protein</fullName>
    </submittedName>
</protein>
<proteinExistence type="predicted"/>
<keyword evidence="2" id="KW-1185">Reference proteome</keyword>
<reference evidence="1 2" key="1">
    <citation type="journal article" date="2019" name="Sci. Rep.">
        <title>Orb-weaving spider Araneus ventricosus genome elucidates the spidroin gene catalogue.</title>
        <authorList>
            <person name="Kono N."/>
            <person name="Nakamura H."/>
            <person name="Ohtoshi R."/>
            <person name="Moran D.A.P."/>
            <person name="Shinohara A."/>
            <person name="Yoshida Y."/>
            <person name="Fujiwara M."/>
            <person name="Mori M."/>
            <person name="Tomita M."/>
            <person name="Arakawa K."/>
        </authorList>
    </citation>
    <scope>NUCLEOTIDE SEQUENCE [LARGE SCALE GENOMIC DNA]</scope>
</reference>
<accession>A0A4Y2HHU3</accession>
<dbReference type="EMBL" id="BGPR01001946">
    <property type="protein sequence ID" value="GBM64818.1"/>
    <property type="molecule type" value="Genomic_DNA"/>
</dbReference>
<name>A0A4Y2HHU3_ARAVE</name>
<evidence type="ECO:0000313" key="2">
    <source>
        <dbReference type="Proteomes" id="UP000499080"/>
    </source>
</evidence>